<feature type="region of interest" description="Disordered" evidence="1">
    <location>
        <begin position="157"/>
        <end position="216"/>
    </location>
</feature>
<dbReference type="Proteomes" id="UP001479436">
    <property type="component" value="Unassembled WGS sequence"/>
</dbReference>
<sequence length="216" mass="23913">MKVAVATPSTMVKLGPCGLAQRLELQPPLAARLMRDSERRELEKIDVFSPKPYIRQSLKTTSTTPIRSRNNATRTTMSIAPTSPFVKCLLSNTPAKLLSKSSHQSADLSFNHPPKIKRLSMQGELDRERKKGTLQNDQILPAVDPMTLSEKVKRPLPVELDSSPISSTHDLNTNIPSDCKPTQLGGLQDLLSSSPVRDADEDPFMTSSKRRKLSDQ</sequence>
<gene>
    <name evidence="2" type="ORF">K7432_017441</name>
</gene>
<proteinExistence type="predicted"/>
<evidence type="ECO:0000313" key="2">
    <source>
        <dbReference type="EMBL" id="KAK9670803.1"/>
    </source>
</evidence>
<protein>
    <submittedName>
        <fullName evidence="2">Uncharacterized protein</fullName>
    </submittedName>
</protein>
<reference evidence="2 3" key="1">
    <citation type="submission" date="2023-04" db="EMBL/GenBank/DDBJ databases">
        <title>Genome of Basidiobolus ranarum AG-B5.</title>
        <authorList>
            <person name="Stajich J.E."/>
            <person name="Carter-House D."/>
            <person name="Gryganskyi A."/>
        </authorList>
    </citation>
    <scope>NUCLEOTIDE SEQUENCE [LARGE SCALE GENOMIC DNA]</scope>
    <source>
        <strain evidence="2 3">AG-B5</strain>
    </source>
</reference>
<dbReference type="EMBL" id="JASJQH010010652">
    <property type="protein sequence ID" value="KAK9670803.1"/>
    <property type="molecule type" value="Genomic_DNA"/>
</dbReference>
<feature type="compositionally biased region" description="Low complexity" evidence="1">
    <location>
        <begin position="183"/>
        <end position="194"/>
    </location>
</feature>
<evidence type="ECO:0000313" key="3">
    <source>
        <dbReference type="Proteomes" id="UP001479436"/>
    </source>
</evidence>
<organism evidence="2 3">
    <name type="scientific">Basidiobolus ranarum</name>
    <dbReference type="NCBI Taxonomy" id="34480"/>
    <lineage>
        <taxon>Eukaryota</taxon>
        <taxon>Fungi</taxon>
        <taxon>Fungi incertae sedis</taxon>
        <taxon>Zoopagomycota</taxon>
        <taxon>Entomophthoromycotina</taxon>
        <taxon>Basidiobolomycetes</taxon>
        <taxon>Basidiobolales</taxon>
        <taxon>Basidiobolaceae</taxon>
        <taxon>Basidiobolus</taxon>
    </lineage>
</organism>
<feature type="compositionally biased region" description="Polar residues" evidence="1">
    <location>
        <begin position="163"/>
        <end position="176"/>
    </location>
</feature>
<keyword evidence="3" id="KW-1185">Reference proteome</keyword>
<evidence type="ECO:0000256" key="1">
    <source>
        <dbReference type="SAM" id="MobiDB-lite"/>
    </source>
</evidence>
<comment type="caution">
    <text evidence="2">The sequence shown here is derived from an EMBL/GenBank/DDBJ whole genome shotgun (WGS) entry which is preliminary data.</text>
</comment>
<name>A0ABR2VKD2_9FUNG</name>
<accession>A0ABR2VKD2</accession>